<dbReference type="Pfam" id="PF01206">
    <property type="entry name" value="TusA"/>
    <property type="match status" value="1"/>
</dbReference>
<evidence type="ECO:0000313" key="3">
    <source>
        <dbReference type="Proteomes" id="UP000608513"/>
    </source>
</evidence>
<sequence length="106" mass="11728">MSRLEQGEKEFVSGFGDLAPDAAASAAAEHGRTQEIDARGISSPLHVLRAHRALRAMQPGEQLRVLTTSEQTIAEFQSLVKHVVGYELLSQEQIGDEVVHLLRRKR</sequence>
<proteinExistence type="predicted"/>
<dbReference type="SUPFAM" id="SSF64307">
    <property type="entry name" value="SirA-like"/>
    <property type="match status" value="1"/>
</dbReference>
<dbReference type="InterPro" id="IPR001455">
    <property type="entry name" value="TusA-like"/>
</dbReference>
<evidence type="ECO:0000259" key="1">
    <source>
        <dbReference type="Pfam" id="PF01206"/>
    </source>
</evidence>
<evidence type="ECO:0000313" key="2">
    <source>
        <dbReference type="EMBL" id="MBC5785328.1"/>
    </source>
</evidence>
<gene>
    <name evidence="2" type="ORF">H8N03_20440</name>
</gene>
<dbReference type="RefSeq" id="WP_187078078.1">
    <property type="nucleotide sequence ID" value="NZ_JACORT010000010.1"/>
</dbReference>
<accession>A0A923MV78</accession>
<reference evidence="2" key="1">
    <citation type="submission" date="2020-08" db="EMBL/GenBank/DDBJ databases">
        <title>Ramlibacter sp. USB13 16S ribosomal RNA gene genome sequencing and assembly.</title>
        <authorList>
            <person name="Kang M."/>
        </authorList>
    </citation>
    <scope>NUCLEOTIDE SEQUENCE</scope>
    <source>
        <strain evidence="2">USB13</strain>
    </source>
</reference>
<dbReference type="AlphaFoldDB" id="A0A923MV78"/>
<comment type="caution">
    <text evidence="2">The sequence shown here is derived from an EMBL/GenBank/DDBJ whole genome shotgun (WGS) entry which is preliminary data.</text>
</comment>
<feature type="domain" description="UPF0033" evidence="1">
    <location>
        <begin position="35"/>
        <end position="103"/>
    </location>
</feature>
<keyword evidence="3" id="KW-1185">Reference proteome</keyword>
<dbReference type="Proteomes" id="UP000608513">
    <property type="component" value="Unassembled WGS sequence"/>
</dbReference>
<organism evidence="2 3">
    <name type="scientific">Ramlibacter cellulosilyticus</name>
    <dbReference type="NCBI Taxonomy" id="2764187"/>
    <lineage>
        <taxon>Bacteria</taxon>
        <taxon>Pseudomonadati</taxon>
        <taxon>Pseudomonadota</taxon>
        <taxon>Betaproteobacteria</taxon>
        <taxon>Burkholderiales</taxon>
        <taxon>Comamonadaceae</taxon>
        <taxon>Ramlibacter</taxon>
    </lineage>
</organism>
<name>A0A923MV78_9BURK</name>
<dbReference type="Gene3D" id="3.30.110.40">
    <property type="entry name" value="TusA-like domain"/>
    <property type="match status" value="1"/>
</dbReference>
<dbReference type="CDD" id="cd00291">
    <property type="entry name" value="SirA_YedF_YeeD"/>
    <property type="match status" value="1"/>
</dbReference>
<dbReference type="InterPro" id="IPR036868">
    <property type="entry name" value="TusA-like_sf"/>
</dbReference>
<protein>
    <submittedName>
        <fullName evidence="2">Sulfurtransferase TusA family protein</fullName>
    </submittedName>
</protein>
<dbReference type="EMBL" id="JACORT010000010">
    <property type="protein sequence ID" value="MBC5785328.1"/>
    <property type="molecule type" value="Genomic_DNA"/>
</dbReference>